<keyword evidence="2" id="KW-1185">Reference proteome</keyword>
<dbReference type="OrthoDB" id="3353107at2759"/>
<proteinExistence type="predicted"/>
<reference evidence="1" key="1">
    <citation type="submission" date="2020-11" db="EMBL/GenBank/DDBJ databases">
        <authorList>
            <consortium name="DOE Joint Genome Institute"/>
            <person name="Ahrendt S."/>
            <person name="Riley R."/>
            <person name="Andreopoulos W."/>
            <person name="Labutti K."/>
            <person name="Pangilinan J."/>
            <person name="Ruiz-Duenas F.J."/>
            <person name="Barrasa J.M."/>
            <person name="Sanchez-Garcia M."/>
            <person name="Camarero S."/>
            <person name="Miyauchi S."/>
            <person name="Serrano A."/>
            <person name="Linde D."/>
            <person name="Babiker R."/>
            <person name="Drula E."/>
            <person name="Ayuso-Fernandez I."/>
            <person name="Pacheco R."/>
            <person name="Padilla G."/>
            <person name="Ferreira P."/>
            <person name="Barriuso J."/>
            <person name="Kellner H."/>
            <person name="Castanera R."/>
            <person name="Alfaro M."/>
            <person name="Ramirez L."/>
            <person name="Pisabarro A.G."/>
            <person name="Kuo A."/>
            <person name="Tritt A."/>
            <person name="Lipzen A."/>
            <person name="He G."/>
            <person name="Yan M."/>
            <person name="Ng V."/>
            <person name="Cullen D."/>
            <person name="Martin F."/>
            <person name="Rosso M.-N."/>
            <person name="Henrissat B."/>
            <person name="Hibbett D."/>
            <person name="Martinez A.T."/>
            <person name="Grigoriev I.V."/>
        </authorList>
    </citation>
    <scope>NUCLEOTIDE SEQUENCE</scope>
    <source>
        <strain evidence="1">MF-IS2</strain>
    </source>
</reference>
<accession>A0A9P5WYJ4</accession>
<gene>
    <name evidence="1" type="ORF">P691DRAFT_686761</name>
</gene>
<dbReference type="AlphaFoldDB" id="A0A9P5WYJ4"/>
<comment type="caution">
    <text evidence="1">The sequence shown here is derived from an EMBL/GenBank/DDBJ whole genome shotgun (WGS) entry which is preliminary data.</text>
</comment>
<name>A0A9P5WYJ4_9AGAR</name>
<evidence type="ECO:0000313" key="1">
    <source>
        <dbReference type="EMBL" id="KAF9440700.1"/>
    </source>
</evidence>
<organism evidence="1 2">
    <name type="scientific">Macrolepiota fuliginosa MF-IS2</name>
    <dbReference type="NCBI Taxonomy" id="1400762"/>
    <lineage>
        <taxon>Eukaryota</taxon>
        <taxon>Fungi</taxon>
        <taxon>Dikarya</taxon>
        <taxon>Basidiomycota</taxon>
        <taxon>Agaricomycotina</taxon>
        <taxon>Agaricomycetes</taxon>
        <taxon>Agaricomycetidae</taxon>
        <taxon>Agaricales</taxon>
        <taxon>Agaricineae</taxon>
        <taxon>Agaricaceae</taxon>
        <taxon>Macrolepiota</taxon>
    </lineage>
</organism>
<sequence>PEAVPVPNNHCTLGDKEMTAFCHQLASYWDSDFIPKGYGMHCNEWDGGENPPYEDILVRRQGLSLCIELPPSIWLPCTEDWV</sequence>
<evidence type="ECO:0000313" key="2">
    <source>
        <dbReference type="Proteomes" id="UP000807342"/>
    </source>
</evidence>
<protein>
    <submittedName>
        <fullName evidence="1">Uncharacterized protein</fullName>
    </submittedName>
</protein>
<dbReference type="EMBL" id="MU152321">
    <property type="protein sequence ID" value="KAF9440700.1"/>
    <property type="molecule type" value="Genomic_DNA"/>
</dbReference>
<feature type="non-terminal residue" evidence="1">
    <location>
        <position position="1"/>
    </location>
</feature>
<dbReference type="Proteomes" id="UP000807342">
    <property type="component" value="Unassembled WGS sequence"/>
</dbReference>